<comment type="caution">
    <text evidence="3">The sequence shown here is derived from an EMBL/GenBank/DDBJ whole genome shotgun (WGS) entry which is preliminary data.</text>
</comment>
<sequence>MSKITFRADDDLVDRLEEFDASKSQVMREALRAYLDGEASSESASDADEAVTDTESIDALIADRVDALIADRLEAPTPTHQPQDVNVNITLDADSGSVTEERAESRRASDTDADTATAGVSHDREGRKTAPESRENAEASGQSSCAQCGENLGSSHVYCPNCGEKASRRVFCDCGDELRSDWGFCPGCGRRTPAADVLEQSRSGANRE</sequence>
<protein>
    <submittedName>
        <fullName evidence="3">CopG family transcriptional regulator</fullName>
    </submittedName>
</protein>
<feature type="region of interest" description="Disordered" evidence="1">
    <location>
        <begin position="72"/>
        <end position="146"/>
    </location>
</feature>
<evidence type="ECO:0000256" key="1">
    <source>
        <dbReference type="SAM" id="MobiDB-lite"/>
    </source>
</evidence>
<gene>
    <name evidence="3" type="ORF">EGD98_00780</name>
</gene>
<dbReference type="Pfam" id="PF24252">
    <property type="entry name" value="CdrL_M"/>
    <property type="match status" value="1"/>
</dbReference>
<name>A0A8J7YJ69_9EURY</name>
<dbReference type="RefSeq" id="WP_220588010.1">
    <property type="nucleotide sequence ID" value="NZ_RKLQ01000001.1"/>
</dbReference>
<evidence type="ECO:0000259" key="2">
    <source>
        <dbReference type="Pfam" id="PF24252"/>
    </source>
</evidence>
<feature type="compositionally biased region" description="Basic and acidic residues" evidence="1">
    <location>
        <begin position="121"/>
        <end position="137"/>
    </location>
</feature>
<feature type="compositionally biased region" description="Polar residues" evidence="1">
    <location>
        <begin position="78"/>
        <end position="89"/>
    </location>
</feature>
<organism evidence="3 4">
    <name type="scientific">Haloarcula salinisoli</name>
    <dbReference type="NCBI Taxonomy" id="2487746"/>
    <lineage>
        <taxon>Archaea</taxon>
        <taxon>Methanobacteriati</taxon>
        <taxon>Methanobacteriota</taxon>
        <taxon>Stenosarchaea group</taxon>
        <taxon>Halobacteria</taxon>
        <taxon>Halobacteriales</taxon>
        <taxon>Haloarculaceae</taxon>
        <taxon>Haloarcula</taxon>
    </lineage>
</organism>
<dbReference type="InterPro" id="IPR056278">
    <property type="entry name" value="CdrL_M"/>
</dbReference>
<dbReference type="Proteomes" id="UP000783863">
    <property type="component" value="Unassembled WGS sequence"/>
</dbReference>
<evidence type="ECO:0000313" key="3">
    <source>
        <dbReference type="EMBL" id="MBX0302198.1"/>
    </source>
</evidence>
<accession>A0A8J7YJ69</accession>
<reference evidence="3" key="1">
    <citation type="submission" date="2021-06" db="EMBL/GenBank/DDBJ databases">
        <title>Halomicroarcula sp. F24A a new haloarchaeum isolated from saline soil.</title>
        <authorList>
            <person name="Duran-Viseras A."/>
            <person name="Sanchez-Porro C."/>
            <person name="Ventosa A."/>
        </authorList>
    </citation>
    <scope>NUCLEOTIDE SEQUENCE</scope>
    <source>
        <strain evidence="3">F24A</strain>
    </source>
</reference>
<dbReference type="EMBL" id="RKLQ01000001">
    <property type="protein sequence ID" value="MBX0302198.1"/>
    <property type="molecule type" value="Genomic_DNA"/>
</dbReference>
<feature type="compositionally biased region" description="Basic and acidic residues" evidence="1">
    <location>
        <begin position="99"/>
        <end position="110"/>
    </location>
</feature>
<evidence type="ECO:0000313" key="4">
    <source>
        <dbReference type="Proteomes" id="UP000783863"/>
    </source>
</evidence>
<keyword evidence="4" id="KW-1185">Reference proteome</keyword>
<dbReference type="AlphaFoldDB" id="A0A8J7YJ69"/>
<proteinExistence type="predicted"/>
<feature type="region of interest" description="Disordered" evidence="1">
    <location>
        <begin position="186"/>
        <end position="208"/>
    </location>
</feature>
<feature type="domain" description="CdrL-like middle region" evidence="2">
    <location>
        <begin position="48"/>
        <end position="111"/>
    </location>
</feature>